<dbReference type="InterPro" id="IPR039569">
    <property type="entry name" value="FAS1-like_DH_region"/>
</dbReference>
<dbReference type="InterPro" id="IPR029069">
    <property type="entry name" value="HotDog_dom_sf"/>
</dbReference>
<dbReference type="EMBL" id="JACHGN010000015">
    <property type="protein sequence ID" value="MBB5136838.1"/>
    <property type="molecule type" value="Genomic_DNA"/>
</dbReference>
<protein>
    <submittedName>
        <fullName evidence="2">Acyl dehydratase</fullName>
    </submittedName>
</protein>
<accession>A0A840PB15</accession>
<sequence length="375" mass="41951">MSDRIRTLDEFEEEYRRGLGKPLRPRPWRTVTTEWLQRFADGVGDYNPLWRDPAYAARGRYHDLVAPPSFLFSINFGANASMWGHIEPARVPMNSLTILYGGATIEWHAPIWLGDRVRAIETPVGVERAKFRQIGDALVCTGRTDYYNHRAEKVATLTNRMLRFANRGTGVESGIRSRHSQVAPDPLVWTRERRGEVPLWADGVHVGQRLPRLDKGTYTRTELYIFTYGALGTKRARKVDSGTIDVGAGGRADPEYARKSRAQAGSFDYGPQRICWMTQIVTDWMGDHGDLRSIDVRLRRPNLVGDTNHVTGEVVGTYVDDAGGHLAEIKIEVVNQNEVATATGTAVVRLPRRGDPLGDDILFSPEADPGHGLYG</sequence>
<reference evidence="2 3" key="1">
    <citation type="submission" date="2020-08" db="EMBL/GenBank/DDBJ databases">
        <title>Genomic Encyclopedia of Type Strains, Phase IV (KMG-IV): sequencing the most valuable type-strain genomes for metagenomic binning, comparative biology and taxonomic classification.</title>
        <authorList>
            <person name="Goeker M."/>
        </authorList>
    </citation>
    <scope>NUCLEOTIDE SEQUENCE [LARGE SCALE GENOMIC DNA]</scope>
    <source>
        <strain evidence="2 3">DSM 45615</strain>
    </source>
</reference>
<organism evidence="2 3">
    <name type="scientific">Thermocatellispora tengchongensis</name>
    <dbReference type="NCBI Taxonomy" id="1073253"/>
    <lineage>
        <taxon>Bacteria</taxon>
        <taxon>Bacillati</taxon>
        <taxon>Actinomycetota</taxon>
        <taxon>Actinomycetes</taxon>
        <taxon>Streptosporangiales</taxon>
        <taxon>Streptosporangiaceae</taxon>
        <taxon>Thermocatellispora</taxon>
    </lineage>
</organism>
<dbReference type="Proteomes" id="UP000578449">
    <property type="component" value="Unassembled WGS sequence"/>
</dbReference>
<dbReference type="CDD" id="cd03441">
    <property type="entry name" value="R_hydratase_like"/>
    <property type="match status" value="1"/>
</dbReference>
<evidence type="ECO:0000313" key="3">
    <source>
        <dbReference type="Proteomes" id="UP000578449"/>
    </source>
</evidence>
<name>A0A840PB15_9ACTN</name>
<dbReference type="Pfam" id="PF13452">
    <property type="entry name" value="FAS1_DH_region"/>
    <property type="match status" value="1"/>
</dbReference>
<comment type="caution">
    <text evidence="2">The sequence shown here is derived from an EMBL/GenBank/DDBJ whole genome shotgun (WGS) entry which is preliminary data.</text>
</comment>
<feature type="domain" description="FAS1-like dehydratase" evidence="1">
    <location>
        <begin position="30"/>
        <end position="156"/>
    </location>
</feature>
<dbReference type="RefSeq" id="WP_185053697.1">
    <property type="nucleotide sequence ID" value="NZ_BAABIX010000008.1"/>
</dbReference>
<dbReference type="AlphaFoldDB" id="A0A840PB15"/>
<proteinExistence type="predicted"/>
<keyword evidence="3" id="KW-1185">Reference proteome</keyword>
<evidence type="ECO:0000259" key="1">
    <source>
        <dbReference type="Pfam" id="PF13452"/>
    </source>
</evidence>
<dbReference type="Gene3D" id="3.10.129.10">
    <property type="entry name" value="Hotdog Thioesterase"/>
    <property type="match status" value="2"/>
</dbReference>
<gene>
    <name evidence="2" type="ORF">HNP84_006589</name>
</gene>
<evidence type="ECO:0000313" key="2">
    <source>
        <dbReference type="EMBL" id="MBB5136838.1"/>
    </source>
</evidence>
<dbReference type="SUPFAM" id="SSF54637">
    <property type="entry name" value="Thioesterase/thiol ester dehydrase-isomerase"/>
    <property type="match status" value="2"/>
</dbReference>